<dbReference type="PROSITE" id="PS51257">
    <property type="entry name" value="PROKAR_LIPOPROTEIN"/>
    <property type="match status" value="1"/>
</dbReference>
<feature type="domain" description="DUF7373" evidence="3">
    <location>
        <begin position="265"/>
        <end position="410"/>
    </location>
</feature>
<accession>A0ABW6RZT3</accession>
<organism evidence="4 5">
    <name type="scientific">Nocardia jiangxiensis</name>
    <dbReference type="NCBI Taxonomy" id="282685"/>
    <lineage>
        <taxon>Bacteria</taxon>
        <taxon>Bacillati</taxon>
        <taxon>Actinomycetota</taxon>
        <taxon>Actinomycetes</taxon>
        <taxon>Mycobacteriales</taxon>
        <taxon>Nocardiaceae</taxon>
        <taxon>Nocardia</taxon>
    </lineage>
</organism>
<proteinExistence type="predicted"/>
<comment type="caution">
    <text evidence="4">The sequence shown here is derived from an EMBL/GenBank/DDBJ whole genome shotgun (WGS) entry which is preliminary data.</text>
</comment>
<evidence type="ECO:0000313" key="5">
    <source>
        <dbReference type="Proteomes" id="UP001601992"/>
    </source>
</evidence>
<evidence type="ECO:0000259" key="3">
    <source>
        <dbReference type="Pfam" id="PF24092"/>
    </source>
</evidence>
<sequence>MSATSRTRKCLAVLGSIAAVAALSSCGTDRGTARPAEIDVRTLDIGPYPVDPTDIHLDHPPGLLHGLQVGGLRLGEYVVDAYDIDPHLTRGLTSASFTSGVVADSLGNDAAMTAVAKRDNMYFGFESVGSDTDSFLNSGDWPSQSAKNATTIDLMVMQFPDAATAQRAATDFSDTDIGITENQPLPIGKYPDAHANWRPGSAVIRSFLAHGSYVAAVAAFAPTADQQNLTTLVQKTYDTEFPVLDKLQPISDEDTVRLDWDPEYMISRTLNPDNFTTIGFGDENAAFGPRGIMHYMRYRAQAKKTFTAMNAVKFARTDAALVVRTEDDASADKAVHDKLTPQPHQSDAAAVPKISDSACVQNDTETDIFSDRKRFTCLVAYRNYVGYVESDQLIDAHQRAAAQYALLANSQWEP</sequence>
<dbReference type="Pfam" id="PF24088">
    <property type="entry name" value="DUF7373"/>
    <property type="match status" value="1"/>
</dbReference>
<evidence type="ECO:0000313" key="4">
    <source>
        <dbReference type="EMBL" id="MFF3569535.1"/>
    </source>
</evidence>
<protein>
    <submittedName>
        <fullName evidence="4">Uncharacterized protein</fullName>
    </submittedName>
</protein>
<dbReference type="InterPro" id="IPR055797">
    <property type="entry name" value="DUF7373"/>
</dbReference>
<keyword evidence="5" id="KW-1185">Reference proteome</keyword>
<feature type="chain" id="PRO_5046520049" evidence="1">
    <location>
        <begin position="22"/>
        <end position="414"/>
    </location>
</feature>
<dbReference type="Proteomes" id="UP001601992">
    <property type="component" value="Unassembled WGS sequence"/>
</dbReference>
<dbReference type="RefSeq" id="WP_040819157.1">
    <property type="nucleotide sequence ID" value="NZ_JBIAQY010000005.1"/>
</dbReference>
<dbReference type="InterPro" id="IPR056463">
    <property type="entry name" value="DUF7373_C"/>
</dbReference>
<evidence type="ECO:0000256" key="1">
    <source>
        <dbReference type="SAM" id="SignalP"/>
    </source>
</evidence>
<keyword evidence="1" id="KW-0732">Signal</keyword>
<name>A0ABW6RZT3_9NOCA</name>
<evidence type="ECO:0000259" key="2">
    <source>
        <dbReference type="Pfam" id="PF24088"/>
    </source>
</evidence>
<gene>
    <name evidence="4" type="ORF">ACFYXQ_17335</name>
</gene>
<feature type="domain" description="DUF7373" evidence="2">
    <location>
        <begin position="65"/>
        <end position="259"/>
    </location>
</feature>
<dbReference type="EMBL" id="JBIAQY010000005">
    <property type="protein sequence ID" value="MFF3569535.1"/>
    <property type="molecule type" value="Genomic_DNA"/>
</dbReference>
<dbReference type="Pfam" id="PF24092">
    <property type="entry name" value="DUF7373_C"/>
    <property type="match status" value="1"/>
</dbReference>
<reference evidence="4 5" key="1">
    <citation type="submission" date="2024-10" db="EMBL/GenBank/DDBJ databases">
        <title>The Natural Products Discovery Center: Release of the First 8490 Sequenced Strains for Exploring Actinobacteria Biosynthetic Diversity.</title>
        <authorList>
            <person name="Kalkreuter E."/>
            <person name="Kautsar S.A."/>
            <person name="Yang D."/>
            <person name="Bader C.D."/>
            <person name="Teijaro C.N."/>
            <person name="Fluegel L."/>
            <person name="Davis C.M."/>
            <person name="Simpson J.R."/>
            <person name="Lauterbach L."/>
            <person name="Steele A.D."/>
            <person name="Gui C."/>
            <person name="Meng S."/>
            <person name="Li G."/>
            <person name="Viehrig K."/>
            <person name="Ye F."/>
            <person name="Su P."/>
            <person name="Kiefer A.F."/>
            <person name="Nichols A."/>
            <person name="Cepeda A.J."/>
            <person name="Yan W."/>
            <person name="Fan B."/>
            <person name="Jiang Y."/>
            <person name="Adhikari A."/>
            <person name="Zheng C.-J."/>
            <person name="Schuster L."/>
            <person name="Cowan T.M."/>
            <person name="Smanski M.J."/>
            <person name="Chevrette M.G."/>
            <person name="De Carvalho L.P.S."/>
            <person name="Shen B."/>
        </authorList>
    </citation>
    <scope>NUCLEOTIDE SEQUENCE [LARGE SCALE GENOMIC DNA]</scope>
    <source>
        <strain evidence="4 5">NPDC002593</strain>
    </source>
</reference>
<feature type="signal peptide" evidence="1">
    <location>
        <begin position="1"/>
        <end position="21"/>
    </location>
</feature>